<protein>
    <submittedName>
        <fullName evidence="1">Uncharacterized protein</fullName>
    </submittedName>
</protein>
<dbReference type="GO" id="GO:0016829">
    <property type="term" value="F:lyase activity"/>
    <property type="evidence" value="ECO:0007669"/>
    <property type="project" value="InterPro"/>
</dbReference>
<accession>A0A2N9FUS2</accession>
<dbReference type="PANTHER" id="PTHR35137:SF1">
    <property type="entry name" value="CHROMOPHORE LYASE CRL, CHLOROPLASTIC"/>
    <property type="match status" value="1"/>
</dbReference>
<name>A0A2N9FUS2_FAGSY</name>
<evidence type="ECO:0000313" key="1">
    <source>
        <dbReference type="EMBL" id="SPC91032.1"/>
    </source>
</evidence>
<sequence length="230" mass="25999">MLGMMHCNSKLQCDRNDIHMIQVWEEALSQIGANGLGQLEIEISTESIEVEKIGVRLEHEQDIEDPNQTMTQCSNNRSTLYEVLGLLHHDPDDLASEGQQLCLGCLWFPAVFPFIFCHSSWCIRIVLPSSTLQIAEDIAEHLTTLYLKHCERGNRCLYEGSTPPGVFRNSWNGAMYCNSELAMEKYNEIIPVTGAMMTTEIKFGEQRKVLMSSSLFLPLVSMTYSSTLVK</sequence>
<reference evidence="1" key="1">
    <citation type="submission" date="2018-02" db="EMBL/GenBank/DDBJ databases">
        <authorList>
            <person name="Cohen D.B."/>
            <person name="Kent A.D."/>
        </authorList>
    </citation>
    <scope>NUCLEOTIDE SEQUENCE</scope>
</reference>
<dbReference type="InterPro" id="IPR010404">
    <property type="entry name" value="CpcT/CpeT"/>
</dbReference>
<dbReference type="EMBL" id="OIVN01001197">
    <property type="protein sequence ID" value="SPC91032.1"/>
    <property type="molecule type" value="Genomic_DNA"/>
</dbReference>
<organism evidence="1">
    <name type="scientific">Fagus sylvatica</name>
    <name type="common">Beechnut</name>
    <dbReference type="NCBI Taxonomy" id="28930"/>
    <lineage>
        <taxon>Eukaryota</taxon>
        <taxon>Viridiplantae</taxon>
        <taxon>Streptophyta</taxon>
        <taxon>Embryophyta</taxon>
        <taxon>Tracheophyta</taxon>
        <taxon>Spermatophyta</taxon>
        <taxon>Magnoliopsida</taxon>
        <taxon>eudicotyledons</taxon>
        <taxon>Gunneridae</taxon>
        <taxon>Pentapetalae</taxon>
        <taxon>rosids</taxon>
        <taxon>fabids</taxon>
        <taxon>Fagales</taxon>
        <taxon>Fagaceae</taxon>
        <taxon>Fagus</taxon>
    </lineage>
</organism>
<gene>
    <name evidence="1" type="ORF">FSB_LOCUS18914</name>
</gene>
<dbReference type="AlphaFoldDB" id="A0A2N9FUS2"/>
<dbReference type="PANTHER" id="PTHR35137">
    <property type="entry name" value="CHROMOPHORE LYASE CRL, CHLOROPLASTIC"/>
    <property type="match status" value="1"/>
</dbReference>
<proteinExistence type="predicted"/>